<dbReference type="RefSeq" id="WP_258342012.1">
    <property type="nucleotide sequence ID" value="NZ_BAAAYK010000038.1"/>
</dbReference>
<feature type="transmembrane region" description="Helical" evidence="2">
    <location>
        <begin position="7"/>
        <end position="30"/>
    </location>
</feature>
<keyword evidence="2" id="KW-0472">Membrane</keyword>
<comment type="caution">
    <text evidence="3">The sequence shown here is derived from an EMBL/GenBank/DDBJ whole genome shotgun (WGS) entry which is preliminary data.</text>
</comment>
<evidence type="ECO:0000313" key="3">
    <source>
        <dbReference type="EMBL" id="GAA3361159.1"/>
    </source>
</evidence>
<feature type="transmembrane region" description="Helical" evidence="2">
    <location>
        <begin position="36"/>
        <end position="53"/>
    </location>
</feature>
<reference evidence="4" key="1">
    <citation type="journal article" date="2019" name="Int. J. Syst. Evol. Microbiol.">
        <title>The Global Catalogue of Microorganisms (GCM) 10K type strain sequencing project: providing services to taxonomists for standard genome sequencing and annotation.</title>
        <authorList>
            <consortium name="The Broad Institute Genomics Platform"/>
            <consortium name="The Broad Institute Genome Sequencing Center for Infectious Disease"/>
            <person name="Wu L."/>
            <person name="Ma J."/>
        </authorList>
    </citation>
    <scope>NUCLEOTIDE SEQUENCE [LARGE SCALE GENOMIC DNA]</scope>
    <source>
        <strain evidence="4">JCM 9687</strain>
    </source>
</reference>
<gene>
    <name evidence="3" type="ORF">GCM10020366_44030</name>
</gene>
<dbReference type="EMBL" id="BAAAYK010000038">
    <property type="protein sequence ID" value="GAA3361159.1"/>
    <property type="molecule type" value="Genomic_DNA"/>
</dbReference>
<feature type="compositionally biased region" description="Low complexity" evidence="1">
    <location>
        <begin position="59"/>
        <end position="68"/>
    </location>
</feature>
<organism evidence="3 4">
    <name type="scientific">Saccharopolyspora gregorii</name>
    <dbReference type="NCBI Taxonomy" id="33914"/>
    <lineage>
        <taxon>Bacteria</taxon>
        <taxon>Bacillati</taxon>
        <taxon>Actinomycetota</taxon>
        <taxon>Actinomycetes</taxon>
        <taxon>Pseudonocardiales</taxon>
        <taxon>Pseudonocardiaceae</taxon>
        <taxon>Saccharopolyspora</taxon>
    </lineage>
</organism>
<keyword evidence="2" id="KW-0812">Transmembrane</keyword>
<protein>
    <submittedName>
        <fullName evidence="3">Uncharacterized protein</fullName>
    </submittedName>
</protein>
<feature type="region of interest" description="Disordered" evidence="1">
    <location>
        <begin position="59"/>
        <end position="95"/>
    </location>
</feature>
<name>A0ABP6RT20_9PSEU</name>
<keyword evidence="2" id="KW-1133">Transmembrane helix</keyword>
<sequence>MKGYAVHLLFHALAVLCGAALGIAGTLWWVGGAPPVLWAALAALVLGVVVLVVQGRQLAAEPRPARPAAEPRPRQGTRPELAATAVRDPDDRWRG</sequence>
<evidence type="ECO:0000256" key="1">
    <source>
        <dbReference type="SAM" id="MobiDB-lite"/>
    </source>
</evidence>
<evidence type="ECO:0000256" key="2">
    <source>
        <dbReference type="SAM" id="Phobius"/>
    </source>
</evidence>
<dbReference type="Proteomes" id="UP001500483">
    <property type="component" value="Unassembled WGS sequence"/>
</dbReference>
<evidence type="ECO:0000313" key="4">
    <source>
        <dbReference type="Proteomes" id="UP001500483"/>
    </source>
</evidence>
<keyword evidence="4" id="KW-1185">Reference proteome</keyword>
<proteinExistence type="predicted"/>
<accession>A0ABP6RT20</accession>